<evidence type="ECO:0000313" key="17">
    <source>
        <dbReference type="EMBL" id="RDE51339.1"/>
    </source>
</evidence>
<dbReference type="AlphaFoldDB" id="A0A369XSD8"/>
<evidence type="ECO:0000256" key="15">
    <source>
        <dbReference type="ARBA" id="ARBA00048070"/>
    </source>
</evidence>
<evidence type="ECO:0000256" key="10">
    <source>
        <dbReference type="ARBA" id="ARBA00022777"/>
    </source>
</evidence>
<keyword evidence="9" id="KW-0547">Nucleotide-binding</keyword>
<dbReference type="Proteomes" id="UP000253831">
    <property type="component" value="Unassembled WGS sequence"/>
</dbReference>
<evidence type="ECO:0000256" key="2">
    <source>
        <dbReference type="ARBA" id="ARBA00004496"/>
    </source>
</evidence>
<dbReference type="PANTHER" id="PTHR13697:SF4">
    <property type="entry name" value="ATP-DEPENDENT 6-PHOSPHOFRUCTOKINASE"/>
    <property type="match status" value="1"/>
</dbReference>
<dbReference type="PROSITE" id="PS00433">
    <property type="entry name" value="PHOSPHOFRUCTOKINASE"/>
    <property type="match status" value="2"/>
</dbReference>
<comment type="cofactor">
    <cofactor evidence="1">
        <name>Mg(2+)</name>
        <dbReference type="ChEBI" id="CHEBI:18420"/>
    </cofactor>
</comment>
<comment type="similarity">
    <text evidence="14">Belongs to the phosphofructokinase type A (PFKA) family.</text>
</comment>
<keyword evidence="5" id="KW-0963">Cytoplasm</keyword>
<comment type="pathway">
    <text evidence="3">Carbohydrate degradation; glycolysis; D-glyceraldehyde 3-phosphate and glycerone phosphate from D-glucose: step 3/4.</text>
</comment>
<accession>A0A369XSD8</accession>
<dbReference type="GO" id="GO:0005945">
    <property type="term" value="C:6-phosphofructokinase complex"/>
    <property type="evidence" value="ECO:0007669"/>
    <property type="project" value="TreeGrafter"/>
</dbReference>
<dbReference type="GO" id="GO:0061621">
    <property type="term" value="P:canonical glycolysis"/>
    <property type="evidence" value="ECO:0007669"/>
    <property type="project" value="TreeGrafter"/>
</dbReference>
<comment type="catalytic activity">
    <reaction evidence="15">
        <text>beta-D-fructose 6-phosphate + ATP = beta-D-fructose 1,6-bisphosphate + ADP + H(+)</text>
        <dbReference type="Rhea" id="RHEA:16109"/>
        <dbReference type="ChEBI" id="CHEBI:15378"/>
        <dbReference type="ChEBI" id="CHEBI:30616"/>
        <dbReference type="ChEBI" id="CHEBI:32966"/>
        <dbReference type="ChEBI" id="CHEBI:57634"/>
        <dbReference type="ChEBI" id="CHEBI:456216"/>
        <dbReference type="EC" id="2.7.1.11"/>
    </reaction>
</comment>
<evidence type="ECO:0000256" key="1">
    <source>
        <dbReference type="ARBA" id="ARBA00001946"/>
    </source>
</evidence>
<evidence type="ECO:0000256" key="3">
    <source>
        <dbReference type="ARBA" id="ARBA00004679"/>
    </source>
</evidence>
<gene>
    <name evidence="17" type="ORF">DVS81_06440</name>
</gene>
<name>A0A369XSD8_9PROT</name>
<dbReference type="GO" id="GO:0006002">
    <property type="term" value="P:fructose 6-phosphate metabolic process"/>
    <property type="evidence" value="ECO:0007669"/>
    <property type="project" value="InterPro"/>
</dbReference>
<proteinExistence type="inferred from homology"/>
<dbReference type="SUPFAM" id="SSF53784">
    <property type="entry name" value="Phosphofructokinase"/>
    <property type="match status" value="2"/>
</dbReference>
<keyword evidence="13" id="KW-0324">Glycolysis</keyword>
<dbReference type="GO" id="GO:0030388">
    <property type="term" value="P:fructose 1,6-bisphosphate metabolic process"/>
    <property type="evidence" value="ECO:0007669"/>
    <property type="project" value="TreeGrafter"/>
</dbReference>
<dbReference type="EMBL" id="QPGA01000008">
    <property type="protein sequence ID" value="RDE51339.1"/>
    <property type="molecule type" value="Genomic_DNA"/>
</dbReference>
<dbReference type="GO" id="GO:0016208">
    <property type="term" value="F:AMP binding"/>
    <property type="evidence" value="ECO:0007669"/>
    <property type="project" value="TreeGrafter"/>
</dbReference>
<evidence type="ECO:0000256" key="4">
    <source>
        <dbReference type="ARBA" id="ARBA00012055"/>
    </source>
</evidence>
<dbReference type="Pfam" id="PF00365">
    <property type="entry name" value="PFK"/>
    <property type="match status" value="2"/>
</dbReference>
<evidence type="ECO:0000256" key="9">
    <source>
        <dbReference type="ARBA" id="ARBA00022741"/>
    </source>
</evidence>
<dbReference type="GO" id="GO:0003872">
    <property type="term" value="F:6-phosphofructokinase activity"/>
    <property type="evidence" value="ECO:0007669"/>
    <property type="project" value="UniProtKB-EC"/>
</dbReference>
<evidence type="ECO:0000256" key="6">
    <source>
        <dbReference type="ARBA" id="ARBA00022533"/>
    </source>
</evidence>
<feature type="domain" description="Phosphofructokinase" evidence="16">
    <location>
        <begin position="394"/>
        <end position="679"/>
    </location>
</feature>
<evidence type="ECO:0000256" key="7">
    <source>
        <dbReference type="ARBA" id="ARBA00022679"/>
    </source>
</evidence>
<reference evidence="17 18" key="1">
    <citation type="submission" date="2018-05" db="EMBL/GenBank/DDBJ databases">
        <title>Integrated omic analyses show evidence that a Ca. Accumulibacter phosphatis strain performs denitrification under micro-aerobic conditions.</title>
        <authorList>
            <person name="Camejo P.Y."/>
            <person name="Katherine M.D."/>
            <person name="Daniel N.R."/>
        </authorList>
    </citation>
    <scope>NUCLEOTIDE SEQUENCE [LARGE SCALE GENOMIC DNA]</scope>
    <source>
        <strain evidence="17">UW-LDO-IC</strain>
    </source>
</reference>
<feature type="domain" description="Phosphofructokinase" evidence="16">
    <location>
        <begin position="9"/>
        <end position="313"/>
    </location>
</feature>
<evidence type="ECO:0000256" key="13">
    <source>
        <dbReference type="ARBA" id="ARBA00023152"/>
    </source>
</evidence>
<dbReference type="GO" id="GO:0046872">
    <property type="term" value="F:metal ion binding"/>
    <property type="evidence" value="ECO:0007669"/>
    <property type="project" value="UniProtKB-KW"/>
</dbReference>
<keyword evidence="6" id="KW-0021">Allosteric enzyme</keyword>
<comment type="subcellular location">
    <subcellularLocation>
        <location evidence="2">Cytoplasm</location>
    </subcellularLocation>
</comment>
<dbReference type="GO" id="GO:0005524">
    <property type="term" value="F:ATP binding"/>
    <property type="evidence" value="ECO:0007669"/>
    <property type="project" value="UniProtKB-KW"/>
</dbReference>
<dbReference type="GO" id="GO:0070095">
    <property type="term" value="F:fructose-6-phosphate binding"/>
    <property type="evidence" value="ECO:0007669"/>
    <property type="project" value="TreeGrafter"/>
</dbReference>
<protein>
    <recommendedName>
        <fullName evidence="4">6-phosphofructokinase</fullName>
        <ecNumber evidence="4">2.7.1.11</ecNumber>
    </recommendedName>
</protein>
<dbReference type="PANTHER" id="PTHR13697">
    <property type="entry name" value="PHOSPHOFRUCTOKINASE"/>
    <property type="match status" value="1"/>
</dbReference>
<dbReference type="GO" id="GO:0048029">
    <property type="term" value="F:monosaccharide binding"/>
    <property type="evidence" value="ECO:0007669"/>
    <property type="project" value="TreeGrafter"/>
</dbReference>
<keyword evidence="8" id="KW-0479">Metal-binding</keyword>
<evidence type="ECO:0000256" key="5">
    <source>
        <dbReference type="ARBA" id="ARBA00022490"/>
    </source>
</evidence>
<evidence type="ECO:0000256" key="12">
    <source>
        <dbReference type="ARBA" id="ARBA00022842"/>
    </source>
</evidence>
<keyword evidence="12" id="KW-0460">Magnesium</keyword>
<dbReference type="UniPathway" id="UPA00109">
    <property type="reaction ID" value="UER00182"/>
</dbReference>
<dbReference type="NCBIfam" id="TIGR02478">
    <property type="entry name" value="6PF1K_euk"/>
    <property type="match status" value="1"/>
</dbReference>
<dbReference type="EC" id="2.7.1.11" evidence="4"/>
<dbReference type="Gene3D" id="3.40.50.450">
    <property type="match status" value="2"/>
</dbReference>
<evidence type="ECO:0000256" key="8">
    <source>
        <dbReference type="ARBA" id="ARBA00022723"/>
    </source>
</evidence>
<dbReference type="Gene3D" id="3.40.50.460">
    <property type="entry name" value="Phosphofructokinase domain"/>
    <property type="match status" value="2"/>
</dbReference>
<dbReference type="FunFam" id="3.40.50.460:FF:000008">
    <property type="entry name" value="ATP-dependent 6-phosphofructokinase"/>
    <property type="match status" value="1"/>
</dbReference>
<keyword evidence="11" id="KW-0067">ATP-binding</keyword>
<evidence type="ECO:0000259" key="16">
    <source>
        <dbReference type="Pfam" id="PF00365"/>
    </source>
</evidence>
<dbReference type="GO" id="GO:0042802">
    <property type="term" value="F:identical protein binding"/>
    <property type="evidence" value="ECO:0007669"/>
    <property type="project" value="TreeGrafter"/>
</dbReference>
<evidence type="ECO:0000256" key="14">
    <source>
        <dbReference type="ARBA" id="ARBA00038478"/>
    </source>
</evidence>
<evidence type="ECO:0000313" key="18">
    <source>
        <dbReference type="Proteomes" id="UP000253831"/>
    </source>
</evidence>
<keyword evidence="10 17" id="KW-0418">Kinase</keyword>
<comment type="caution">
    <text evidence="17">The sequence shown here is derived from an EMBL/GenBank/DDBJ whole genome shotgun (WGS) entry which is preliminary data.</text>
</comment>
<dbReference type="InterPro" id="IPR015912">
    <property type="entry name" value="Phosphofructokinase_CS"/>
</dbReference>
<dbReference type="InterPro" id="IPR009161">
    <property type="entry name" value="6-Pfructokinase_euk"/>
</dbReference>
<dbReference type="InterPro" id="IPR035966">
    <property type="entry name" value="PKF_sf"/>
</dbReference>
<dbReference type="PIRSF" id="PIRSF000533">
    <property type="entry name" value="ATP_PFK_euk"/>
    <property type="match status" value="1"/>
</dbReference>
<dbReference type="InterPro" id="IPR022953">
    <property type="entry name" value="ATP_PFK"/>
</dbReference>
<dbReference type="FunFam" id="3.40.50.460:FF:000007">
    <property type="entry name" value="ATP-dependent 6-phosphofructokinase"/>
    <property type="match status" value="1"/>
</dbReference>
<sequence length="757" mass="82142">MVTNLSISIGVLTSGGDAQGMNAAVRAVVRAALHRGVGVHAILEGYQGMVDGGDRIRSLSWDDVGSILHRGGTIIGTARCPAFRERDGRLTAARNLLQHGIDRLVVIGGDGSLTGANLFRQEWPSLLAELVQRGDIDQITAQRHPALMITGLVGSIDNDMVGTDMTIGADTALHRIVEAIDAISSTAASHQRTFVVEVMGRHCGYLALMSAIAGGADYVLIPESPPPDDWQEEMCERLRSGRAAGRRDSIVVVAEGACDKEGQPITSEQVRQVLQDRLGEDTRVTILGHVQRGGTPSAFDRCMSTLVGHAAVQELLSATEDSEPQMVGMRYNRVRHAPLMLCVEQTQTVARKIAEHDYATAMELRGSSFTEMFHTFKAMAGAPPSVKPPVRRRRLAVLHGGGLAPGMNTAARAAVRLGLDRGHTMLGVRGSFEGLLAGRIDELSWGDVEGWAAMGGAELGTTRQAPTVEQLYTVARALESHRIDGLLIIGGWLAYRVAHNLYRERERYPAFKIPMICLPASIDNNLPGSELSIGADTALNAIVEALDRIKQSAMAARRCFVVEVMGRYCGYLALMSGLASGAERIYLPEEGVSLKDLQADVERMIESFHGGRRFYLTIRNERANAQYTTDFMCRLFEEEGHGLFDVRQAILGHVQQGGNPSPFDRVLATRLAAHCIDFLTDELQRGSAAGAYIGLVEGKVMISAINRMHDVVDLQHRRPMQQWWLDLQPVMRTMARPKVEAGDGSPDLLAAGKATAA</sequence>
<dbReference type="InterPro" id="IPR000023">
    <property type="entry name" value="Phosphofructokinase_dom"/>
</dbReference>
<keyword evidence="7 17" id="KW-0808">Transferase</keyword>
<evidence type="ECO:0000256" key="11">
    <source>
        <dbReference type="ARBA" id="ARBA00022840"/>
    </source>
</evidence>
<organism evidence="17 18">
    <name type="scientific">Candidatus Accumulibacter meliphilus</name>
    <dbReference type="NCBI Taxonomy" id="2211374"/>
    <lineage>
        <taxon>Bacteria</taxon>
        <taxon>Pseudomonadati</taxon>
        <taxon>Pseudomonadota</taxon>
        <taxon>Betaproteobacteria</taxon>
        <taxon>Candidatus Accumulibacter</taxon>
    </lineage>
</organism>
<dbReference type="PRINTS" id="PR00476">
    <property type="entry name" value="PHFRCTKINASE"/>
</dbReference>